<proteinExistence type="inferred from homology"/>
<dbReference type="Gene3D" id="3.10.580.10">
    <property type="entry name" value="CBS-domain"/>
    <property type="match status" value="1"/>
</dbReference>
<gene>
    <name evidence="13" type="ORF">CH379_014725</name>
</gene>
<dbReference type="SUPFAM" id="SSF54631">
    <property type="entry name" value="CBS-domain pair"/>
    <property type="match status" value="1"/>
</dbReference>
<protein>
    <recommendedName>
        <fullName evidence="9">GDP-perosamine synthase</fullName>
        <ecNumber evidence="8">2.6.1.102</ecNumber>
    </recommendedName>
</protein>
<feature type="domain" description="CBS" evidence="12">
    <location>
        <begin position="1"/>
        <end position="57"/>
    </location>
</feature>
<dbReference type="PROSITE" id="PS51371">
    <property type="entry name" value="CBS"/>
    <property type="match status" value="1"/>
</dbReference>
<dbReference type="GO" id="GO:0102933">
    <property type="term" value="F:GDP-4-dehydro-6-deoxy-D-mannose-4-aminotransferase activity"/>
    <property type="evidence" value="ECO:0007669"/>
    <property type="project" value="UniProtKB-EC"/>
</dbReference>
<comment type="pathway">
    <text evidence="2">Bacterial outer membrane biogenesis; LPS O-antigen biosynthesis.</text>
</comment>
<dbReference type="AlphaFoldDB" id="A0AAE4QQQ5"/>
<comment type="similarity">
    <text evidence="6 11">Belongs to the DegT/DnrJ/EryC1 family.</text>
</comment>
<evidence type="ECO:0000256" key="6">
    <source>
        <dbReference type="ARBA" id="ARBA00037999"/>
    </source>
</evidence>
<dbReference type="InterPro" id="IPR015421">
    <property type="entry name" value="PyrdxlP-dep_Trfase_major"/>
</dbReference>
<evidence type="ECO:0000256" key="3">
    <source>
        <dbReference type="ARBA" id="ARBA00022576"/>
    </source>
</evidence>
<dbReference type="GO" id="GO:0000271">
    <property type="term" value="P:polysaccharide biosynthetic process"/>
    <property type="evidence" value="ECO:0007669"/>
    <property type="project" value="TreeGrafter"/>
</dbReference>
<dbReference type="Pfam" id="PF01041">
    <property type="entry name" value="DegT_DnrJ_EryC1"/>
    <property type="match status" value="1"/>
</dbReference>
<evidence type="ECO:0000256" key="7">
    <source>
        <dbReference type="ARBA" id="ARBA00051587"/>
    </source>
</evidence>
<keyword evidence="14" id="KW-1185">Reference proteome</keyword>
<evidence type="ECO:0000259" key="12">
    <source>
        <dbReference type="PROSITE" id="PS51371"/>
    </source>
</evidence>
<dbReference type="EMBL" id="NPEF02000017">
    <property type="protein sequence ID" value="MDV6236881.1"/>
    <property type="molecule type" value="Genomic_DNA"/>
</dbReference>
<evidence type="ECO:0000256" key="1">
    <source>
        <dbReference type="ARBA" id="ARBA00001933"/>
    </source>
</evidence>
<dbReference type="InterPro" id="IPR015422">
    <property type="entry name" value="PyrdxlP-dep_Trfase_small"/>
</dbReference>
<name>A0AAE4QQQ5_9LEPT</name>
<dbReference type="InterPro" id="IPR000653">
    <property type="entry name" value="DegT/StrS_aminotransferase"/>
</dbReference>
<dbReference type="PANTHER" id="PTHR30244">
    <property type="entry name" value="TRANSAMINASE"/>
    <property type="match status" value="1"/>
</dbReference>
<keyword evidence="3 13" id="KW-0032">Aminotransferase</keyword>
<evidence type="ECO:0000313" key="14">
    <source>
        <dbReference type="Proteomes" id="UP000232122"/>
    </source>
</evidence>
<dbReference type="InterPro" id="IPR015424">
    <property type="entry name" value="PyrdxlP-dep_Trfase"/>
</dbReference>
<evidence type="ECO:0000256" key="2">
    <source>
        <dbReference type="ARBA" id="ARBA00005125"/>
    </source>
</evidence>
<dbReference type="CDD" id="cd00616">
    <property type="entry name" value="AHBA_syn"/>
    <property type="match status" value="1"/>
</dbReference>
<dbReference type="EC" id="2.6.1.102" evidence="8"/>
<dbReference type="PANTHER" id="PTHR30244:SF34">
    <property type="entry name" value="DTDP-4-AMINO-4,6-DIDEOXYGALACTOSE TRANSAMINASE"/>
    <property type="match status" value="1"/>
</dbReference>
<dbReference type="Gene3D" id="3.90.1150.10">
    <property type="entry name" value="Aspartate Aminotransferase, domain 1"/>
    <property type="match status" value="1"/>
</dbReference>
<dbReference type="InterPro" id="IPR046342">
    <property type="entry name" value="CBS_dom_sf"/>
</dbReference>
<sequence>MKASEITVSENTTLKEALASLDRVALGIVFVVDQNRKLLGALSDGDVRRSLLNGAVLSDPVVTVMNRNFFSLPVGTDNEKILSSFSEQIRIIPLIDADGCIVDFATNKKVRQIPVAAPQLDGNELAYVTECIRTSWISSQGKYVREFENIFKEKMKVAGALAVSNGTVALHLALAALGIREGDEVIVPNFTFAASVNAILYAGAVPVLADIDPKTWNLSAETIRPLLTERTKAIMPVHLYGHPCDMDPILKLAREKDLFVVEDCAEALGSKYKGNEVGSLGDAATFSFFGNKTITTGEGGMVLFRNPEFAERAAILRDHGMSKEKRYWHIEVGFNYRMTNLQAALGVAQMERLDYFVSRKRSIAEYYNSIMKDMIGITLPPEEVWAWNSYWLYTFLLPEGNERRNTLTDRMNLDGIETRPVFYPIHIMPPYRNYIRRDLSVSESISGRGFSLPSSVNLTEEDMYRVGDSLRRHLPTILRREV</sequence>
<evidence type="ECO:0000313" key="13">
    <source>
        <dbReference type="EMBL" id="MDV6236881.1"/>
    </source>
</evidence>
<comment type="cofactor">
    <cofactor evidence="1">
        <name>pyridoxal 5'-phosphate</name>
        <dbReference type="ChEBI" id="CHEBI:597326"/>
    </cofactor>
</comment>
<dbReference type="Gene3D" id="3.40.640.10">
    <property type="entry name" value="Type I PLP-dependent aspartate aminotransferase-like (Major domain)"/>
    <property type="match status" value="1"/>
</dbReference>
<evidence type="ECO:0000256" key="10">
    <source>
        <dbReference type="PROSITE-ProRule" id="PRU00703"/>
    </source>
</evidence>
<reference evidence="13 14" key="1">
    <citation type="journal article" date="2018" name="Microb. Genom.">
        <title>Deciphering the unexplored Leptospira diversity from soils uncovers genomic evolution to virulence.</title>
        <authorList>
            <person name="Thibeaux R."/>
            <person name="Iraola G."/>
            <person name="Ferres I."/>
            <person name="Bierque E."/>
            <person name="Girault D."/>
            <person name="Soupe-Gilbert M.E."/>
            <person name="Picardeau M."/>
            <person name="Goarant C."/>
        </authorList>
    </citation>
    <scope>NUCLEOTIDE SEQUENCE [LARGE SCALE GENOMIC DNA]</scope>
    <source>
        <strain evidence="13 14">ATI7-C-A5</strain>
    </source>
</reference>
<dbReference type="RefSeq" id="WP_317573413.1">
    <property type="nucleotide sequence ID" value="NZ_NPEF02000017.1"/>
</dbReference>
<comment type="catalytic activity">
    <reaction evidence="7">
        <text>GDP-alpha-D-perosamine + 2-oxoglutarate = GDP-4-dehydro-alpha-D-rhamnose + L-glutamate</text>
        <dbReference type="Rhea" id="RHEA:36779"/>
        <dbReference type="ChEBI" id="CHEBI:16810"/>
        <dbReference type="ChEBI" id="CHEBI:29985"/>
        <dbReference type="ChEBI" id="CHEBI:57964"/>
        <dbReference type="ChEBI" id="CHEBI:73996"/>
        <dbReference type="EC" id="2.6.1.102"/>
    </reaction>
</comment>
<evidence type="ECO:0000256" key="4">
    <source>
        <dbReference type="ARBA" id="ARBA00022679"/>
    </source>
</evidence>
<evidence type="ECO:0000256" key="11">
    <source>
        <dbReference type="RuleBase" id="RU004508"/>
    </source>
</evidence>
<evidence type="ECO:0000256" key="9">
    <source>
        <dbReference type="ARBA" id="ARBA00074221"/>
    </source>
</evidence>
<keyword evidence="4" id="KW-0808">Transferase</keyword>
<organism evidence="13 14">
    <name type="scientific">Leptospira ellisii</name>
    <dbReference type="NCBI Taxonomy" id="2023197"/>
    <lineage>
        <taxon>Bacteria</taxon>
        <taxon>Pseudomonadati</taxon>
        <taxon>Spirochaetota</taxon>
        <taxon>Spirochaetia</taxon>
        <taxon>Leptospirales</taxon>
        <taxon>Leptospiraceae</taxon>
        <taxon>Leptospira</taxon>
    </lineage>
</organism>
<dbReference type="Proteomes" id="UP000232122">
    <property type="component" value="Unassembled WGS sequence"/>
</dbReference>
<keyword evidence="10" id="KW-0129">CBS domain</keyword>
<accession>A0AAE4QQQ5</accession>
<keyword evidence="5 11" id="KW-0663">Pyridoxal phosphate</keyword>
<dbReference type="GO" id="GO:0030170">
    <property type="term" value="F:pyridoxal phosphate binding"/>
    <property type="evidence" value="ECO:0007669"/>
    <property type="project" value="TreeGrafter"/>
</dbReference>
<dbReference type="SUPFAM" id="SSF53383">
    <property type="entry name" value="PLP-dependent transferases"/>
    <property type="match status" value="1"/>
</dbReference>
<dbReference type="FunFam" id="3.40.640.10:FF:000090">
    <property type="entry name" value="Pyridoxal phosphate-dependent aminotransferase"/>
    <property type="match status" value="1"/>
</dbReference>
<evidence type="ECO:0000256" key="8">
    <source>
        <dbReference type="ARBA" id="ARBA00066317"/>
    </source>
</evidence>
<comment type="caution">
    <text evidence="13">The sequence shown here is derived from an EMBL/GenBank/DDBJ whole genome shotgun (WGS) entry which is preliminary data.</text>
</comment>
<dbReference type="InterPro" id="IPR000644">
    <property type="entry name" value="CBS_dom"/>
</dbReference>
<dbReference type="Pfam" id="PF00571">
    <property type="entry name" value="CBS"/>
    <property type="match status" value="1"/>
</dbReference>
<evidence type="ECO:0000256" key="5">
    <source>
        <dbReference type="ARBA" id="ARBA00022898"/>
    </source>
</evidence>